<evidence type="ECO:0000256" key="7">
    <source>
        <dbReference type="SAM" id="MobiDB-lite"/>
    </source>
</evidence>
<feature type="transmembrane region" description="Helical" evidence="8">
    <location>
        <begin position="627"/>
        <end position="647"/>
    </location>
</feature>
<keyword evidence="11" id="KW-1185">Reference proteome</keyword>
<evidence type="ECO:0000256" key="4">
    <source>
        <dbReference type="ARBA" id="ARBA00022692"/>
    </source>
</evidence>
<evidence type="ECO:0000259" key="9">
    <source>
        <dbReference type="PROSITE" id="PS50156"/>
    </source>
</evidence>
<feature type="compositionally biased region" description="Acidic residues" evidence="7">
    <location>
        <begin position="767"/>
        <end position="778"/>
    </location>
</feature>
<feature type="transmembrane region" description="Helical" evidence="8">
    <location>
        <begin position="594"/>
        <end position="615"/>
    </location>
</feature>
<dbReference type="InterPro" id="IPR050545">
    <property type="entry name" value="Mycobact_MmpL"/>
</dbReference>
<comment type="caution">
    <text evidence="10">The sequence shown here is derived from an EMBL/GenBank/DDBJ whole genome shotgun (WGS) entry which is preliminary data.</text>
</comment>
<keyword evidence="5 8" id="KW-1133">Transmembrane helix</keyword>
<evidence type="ECO:0000256" key="1">
    <source>
        <dbReference type="ARBA" id="ARBA00004651"/>
    </source>
</evidence>
<reference evidence="11" key="1">
    <citation type="submission" date="2023-07" db="EMBL/GenBank/DDBJ databases">
        <title>Description of three actinobacteria isolated from air of manufacturing shop in a pharmaceutical factory.</title>
        <authorList>
            <person name="Zhang D.-F."/>
        </authorList>
    </citation>
    <scope>NUCLEOTIDE SEQUENCE [LARGE SCALE GENOMIC DNA]</scope>
    <source>
        <strain evidence="11">CCTCC AB 2011122</strain>
    </source>
</reference>
<dbReference type="PANTHER" id="PTHR33406:SF6">
    <property type="entry name" value="MEMBRANE PROTEIN YDGH-RELATED"/>
    <property type="match status" value="1"/>
</dbReference>
<feature type="transmembrane region" description="Helical" evidence="8">
    <location>
        <begin position="320"/>
        <end position="343"/>
    </location>
</feature>
<evidence type="ECO:0000256" key="2">
    <source>
        <dbReference type="ARBA" id="ARBA00010157"/>
    </source>
</evidence>
<organism evidence="10 11">
    <name type="scientific">Agromyces indicus</name>
    <dbReference type="NCBI Taxonomy" id="758919"/>
    <lineage>
        <taxon>Bacteria</taxon>
        <taxon>Bacillati</taxon>
        <taxon>Actinomycetota</taxon>
        <taxon>Actinomycetes</taxon>
        <taxon>Micrococcales</taxon>
        <taxon>Microbacteriaceae</taxon>
        <taxon>Agromyces</taxon>
    </lineage>
</organism>
<feature type="domain" description="SSD" evidence="9">
    <location>
        <begin position="597"/>
        <end position="725"/>
    </location>
</feature>
<accession>A0ABU1FNH7</accession>
<proteinExistence type="inferred from homology"/>
<comment type="similarity">
    <text evidence="2">Belongs to the resistance-nodulation-cell division (RND) (TC 2.A.6) family. MmpL subfamily.</text>
</comment>
<dbReference type="EMBL" id="JAVKGS010000004">
    <property type="protein sequence ID" value="MDR5693293.1"/>
    <property type="molecule type" value="Genomic_DNA"/>
</dbReference>
<protein>
    <submittedName>
        <fullName evidence="10">MMPL family transporter</fullName>
    </submittedName>
</protein>
<evidence type="ECO:0000313" key="10">
    <source>
        <dbReference type="EMBL" id="MDR5693293.1"/>
    </source>
</evidence>
<dbReference type="Proteomes" id="UP001260072">
    <property type="component" value="Unassembled WGS sequence"/>
</dbReference>
<dbReference type="PROSITE" id="PS50156">
    <property type="entry name" value="SSD"/>
    <property type="match status" value="1"/>
</dbReference>
<name>A0ABU1FNH7_9MICO</name>
<dbReference type="InterPro" id="IPR004869">
    <property type="entry name" value="MMPL_dom"/>
</dbReference>
<gene>
    <name evidence="10" type="ORF">RH861_14560</name>
</gene>
<dbReference type="Pfam" id="PF03176">
    <property type="entry name" value="MMPL"/>
    <property type="match status" value="2"/>
</dbReference>
<comment type="subcellular location">
    <subcellularLocation>
        <location evidence="1">Cell membrane</location>
        <topology evidence="1">Multi-pass membrane protein</topology>
    </subcellularLocation>
</comment>
<evidence type="ECO:0000256" key="5">
    <source>
        <dbReference type="ARBA" id="ARBA00022989"/>
    </source>
</evidence>
<feature type="compositionally biased region" description="Basic and acidic residues" evidence="7">
    <location>
        <begin position="781"/>
        <end position="791"/>
    </location>
</feature>
<evidence type="ECO:0000256" key="3">
    <source>
        <dbReference type="ARBA" id="ARBA00022475"/>
    </source>
</evidence>
<evidence type="ECO:0000256" key="8">
    <source>
        <dbReference type="SAM" id="Phobius"/>
    </source>
</evidence>
<feature type="transmembrane region" description="Helical" evidence="8">
    <location>
        <begin position="187"/>
        <end position="205"/>
    </location>
</feature>
<feature type="transmembrane region" description="Helical" evidence="8">
    <location>
        <begin position="20"/>
        <end position="41"/>
    </location>
</feature>
<dbReference type="PANTHER" id="PTHR33406">
    <property type="entry name" value="MEMBRANE PROTEIN MJ1562-RELATED"/>
    <property type="match status" value="1"/>
</dbReference>
<feature type="transmembrane region" description="Helical" evidence="8">
    <location>
        <begin position="694"/>
        <end position="715"/>
    </location>
</feature>
<keyword evidence="3" id="KW-1003">Cell membrane</keyword>
<dbReference type="Gene3D" id="1.20.1640.10">
    <property type="entry name" value="Multidrug efflux transporter AcrB transmembrane domain"/>
    <property type="match status" value="2"/>
</dbReference>
<feature type="region of interest" description="Disordered" evidence="7">
    <location>
        <begin position="743"/>
        <end position="791"/>
    </location>
</feature>
<feature type="transmembrane region" description="Helical" evidence="8">
    <location>
        <begin position="668"/>
        <end position="688"/>
    </location>
</feature>
<evidence type="ECO:0000256" key="6">
    <source>
        <dbReference type="ARBA" id="ARBA00023136"/>
    </source>
</evidence>
<keyword evidence="6 8" id="KW-0472">Membrane</keyword>
<feature type="transmembrane region" description="Helical" evidence="8">
    <location>
        <begin position="397"/>
        <end position="415"/>
    </location>
</feature>
<feature type="transmembrane region" description="Helical" evidence="8">
    <location>
        <begin position="246"/>
        <end position="267"/>
    </location>
</feature>
<feature type="transmembrane region" description="Helical" evidence="8">
    <location>
        <begin position="570"/>
        <end position="587"/>
    </location>
</feature>
<dbReference type="SUPFAM" id="SSF82866">
    <property type="entry name" value="Multidrug efflux transporter AcrB transmembrane domain"/>
    <property type="match status" value="2"/>
</dbReference>
<feature type="transmembrane region" description="Helical" evidence="8">
    <location>
        <begin position="212"/>
        <end position="234"/>
    </location>
</feature>
<dbReference type="InterPro" id="IPR000731">
    <property type="entry name" value="SSD"/>
</dbReference>
<dbReference type="RefSeq" id="WP_310521594.1">
    <property type="nucleotide sequence ID" value="NZ_BAABBS010000003.1"/>
</dbReference>
<sequence length="791" mass="82415">MNETATPAKRPGRVPTWLRVLIPTVLILVWFALFGAGGAAFGTISEVQQNDQASFLPASAEATEVNDLQDGFRDSDNVPAIVIVASDDGAQLTEAQLADVEALRDDVLDVEGVVADETSPVIPSEDGEAAQFVASVAPGEGEEGSGVTIEEMRALLEESAIDGTTAAVTGPAGFTADLAEAFSGIDGLLLLVALSAVLVILVVVYRSPLLPIIVLFTSLTALTASVFTVVQLAQADLLLLSGQTQGILFILVIGAATDYALLYIARYREALAQHERKWDATWAALKGSWEPIAASAGTVIVALLILLASELNSNKILGPVAAIGIVFALLAALTLLPALLLWAGRVAFWPRRIARPDATAADPSHGRHADVVDDRAAGERGLWGAVGRLVSRRPRTVWILSTLLLAVMSIGLVRLDADGVPSSEFILGESQARDGQELVSEHFPGGSGTPAVIIGPEDDLQEMADVALGIDGVASVAVLSTDSPAGSAPVTEDGVQAFGPPGTPAPEPTVVDGNVLLQATLDDPSDSAEAEATVVDLRAALDDVGENVLVGGPTAVALDTNEAAVNDQRLIIPLVLLAILVILMLLLRAVIAPLILIASVVLSFAAALGVSALVFEFILGFPGADPSVPLFGFVFLVALGVDYNIFLMTRVREEAMRHGTREGILRGLRLTGGVITSAGLVLAATFAALGVLPILFLAQISFIVAFGVLLDTFLVRTLLVPAATYDIGRAIWWPSRLAREERRHGVHAAPDAAEPSSDGSEAGPTEPSEDFADGDTADAAEPPRRDPVQAG</sequence>
<evidence type="ECO:0000313" key="11">
    <source>
        <dbReference type="Proteomes" id="UP001260072"/>
    </source>
</evidence>
<feature type="transmembrane region" description="Helical" evidence="8">
    <location>
        <begin position="288"/>
        <end position="308"/>
    </location>
</feature>
<keyword evidence="4 8" id="KW-0812">Transmembrane</keyword>